<evidence type="ECO:0000313" key="3">
    <source>
        <dbReference type="Proteomes" id="UP000053424"/>
    </source>
</evidence>
<gene>
    <name evidence="2" type="ORF">M413DRAFT_286395</name>
</gene>
<dbReference type="EMBL" id="KN831803">
    <property type="protein sequence ID" value="KIM36660.1"/>
    <property type="molecule type" value="Genomic_DNA"/>
</dbReference>
<reference evidence="2 3" key="1">
    <citation type="submission" date="2014-04" db="EMBL/GenBank/DDBJ databases">
        <authorList>
            <consortium name="DOE Joint Genome Institute"/>
            <person name="Kuo A."/>
            <person name="Gay G."/>
            <person name="Dore J."/>
            <person name="Kohler A."/>
            <person name="Nagy L.G."/>
            <person name="Floudas D."/>
            <person name="Copeland A."/>
            <person name="Barry K.W."/>
            <person name="Cichocki N."/>
            <person name="Veneault-Fourrey C."/>
            <person name="LaButti K."/>
            <person name="Lindquist E.A."/>
            <person name="Lipzen A."/>
            <person name="Lundell T."/>
            <person name="Morin E."/>
            <person name="Murat C."/>
            <person name="Sun H."/>
            <person name="Tunlid A."/>
            <person name="Henrissat B."/>
            <person name="Grigoriev I.V."/>
            <person name="Hibbett D.S."/>
            <person name="Martin F."/>
            <person name="Nordberg H.P."/>
            <person name="Cantor M.N."/>
            <person name="Hua S.X."/>
        </authorList>
    </citation>
    <scope>NUCLEOTIDE SEQUENCE [LARGE SCALE GENOMIC DNA]</scope>
    <source>
        <strain evidence="3">h7</strain>
    </source>
</reference>
<evidence type="ECO:0000256" key="1">
    <source>
        <dbReference type="SAM" id="MobiDB-lite"/>
    </source>
</evidence>
<organism evidence="2 3">
    <name type="scientific">Hebeloma cylindrosporum</name>
    <dbReference type="NCBI Taxonomy" id="76867"/>
    <lineage>
        <taxon>Eukaryota</taxon>
        <taxon>Fungi</taxon>
        <taxon>Dikarya</taxon>
        <taxon>Basidiomycota</taxon>
        <taxon>Agaricomycotina</taxon>
        <taxon>Agaricomycetes</taxon>
        <taxon>Agaricomycetidae</taxon>
        <taxon>Agaricales</taxon>
        <taxon>Agaricineae</taxon>
        <taxon>Hymenogastraceae</taxon>
        <taxon>Hebeloma</taxon>
    </lineage>
</organism>
<sequence>MPSSAPASSSPVVPLSNVTAVSNTSDALEAVRLYLESPGPRMFDGAEGLEITGGNFSTVDERRLTINSYTINVEHATVSREDLRRLGVVDHRVEETPNSSIENSIFQSPNNVRIYFLPLKLVLTHRYSGKQSANSLADQTPSNGTDSPASSAADLEISDDHFDYNAQAVISGLRGGSTFYCSLLAMRRGLPIWSPGPNLELPISYRRKGVSIGDVGLITERGSFGYLFNITLSIEHPDNPRGLPRDIFSTTSRGAIQTIRDDTPFRSIASEGVDYTYLEDQRGVLFKSSASAGGIVSFPMGFVSCDLRNPRSFYRHFFEHGLKWYSYGLGQYGSRLMNGSLCLVVGGDHCRACGLAAFEVTPPKEVELLFAPRQEFEGIQTHQWSYIRGSKAHDSRTLPEVRDVLELRGDESSEQTRLYENLCVFARTLHARLRDNIWDKLCQSSLDSPYIPQSASGNADYHSIGSGAGPGANAASNSGGSYYSSSNSAHLSTTLDGDISMGHCPSNTINEFLLKAKPKAKMAITADSQWISVLRKV</sequence>
<feature type="region of interest" description="Disordered" evidence="1">
    <location>
        <begin position="132"/>
        <end position="152"/>
    </location>
</feature>
<proteinExistence type="predicted"/>
<protein>
    <submittedName>
        <fullName evidence="2">Uncharacterized protein</fullName>
    </submittedName>
</protein>
<dbReference type="AlphaFoldDB" id="A0A0C3BJ00"/>
<reference evidence="3" key="2">
    <citation type="submission" date="2015-01" db="EMBL/GenBank/DDBJ databases">
        <title>Evolutionary Origins and Diversification of the Mycorrhizal Mutualists.</title>
        <authorList>
            <consortium name="DOE Joint Genome Institute"/>
            <consortium name="Mycorrhizal Genomics Consortium"/>
            <person name="Kohler A."/>
            <person name="Kuo A."/>
            <person name="Nagy L.G."/>
            <person name="Floudas D."/>
            <person name="Copeland A."/>
            <person name="Barry K.W."/>
            <person name="Cichocki N."/>
            <person name="Veneault-Fourrey C."/>
            <person name="LaButti K."/>
            <person name="Lindquist E.A."/>
            <person name="Lipzen A."/>
            <person name="Lundell T."/>
            <person name="Morin E."/>
            <person name="Murat C."/>
            <person name="Riley R."/>
            <person name="Ohm R."/>
            <person name="Sun H."/>
            <person name="Tunlid A."/>
            <person name="Henrissat B."/>
            <person name="Grigoriev I.V."/>
            <person name="Hibbett D.S."/>
            <person name="Martin F."/>
        </authorList>
    </citation>
    <scope>NUCLEOTIDE SEQUENCE [LARGE SCALE GENOMIC DNA]</scope>
    <source>
        <strain evidence="3">h7</strain>
    </source>
</reference>
<accession>A0A0C3BJ00</accession>
<evidence type="ECO:0000313" key="2">
    <source>
        <dbReference type="EMBL" id="KIM36660.1"/>
    </source>
</evidence>
<dbReference type="HOGENOM" id="CLU_507199_0_0_1"/>
<dbReference type="STRING" id="686832.A0A0C3BJ00"/>
<feature type="compositionally biased region" description="Polar residues" evidence="1">
    <location>
        <begin position="132"/>
        <end position="150"/>
    </location>
</feature>
<dbReference type="OrthoDB" id="3222453at2759"/>
<keyword evidence="3" id="KW-1185">Reference proteome</keyword>
<dbReference type="Proteomes" id="UP000053424">
    <property type="component" value="Unassembled WGS sequence"/>
</dbReference>
<name>A0A0C3BJ00_HEBCY</name>